<evidence type="ECO:0000313" key="5">
    <source>
        <dbReference type="Proteomes" id="UP000094501"/>
    </source>
</evidence>
<dbReference type="PANTHER" id="PTHR36925:SF1">
    <property type="entry name" value="COBALT-PRECORRIN-6A REDUCTASE"/>
    <property type="match status" value="1"/>
</dbReference>
<dbReference type="Pfam" id="PF02571">
    <property type="entry name" value="CbiJ"/>
    <property type="match status" value="1"/>
</dbReference>
<dbReference type="GO" id="GO:0009236">
    <property type="term" value="P:cobalamin biosynthetic process"/>
    <property type="evidence" value="ECO:0007669"/>
    <property type="project" value="UniProtKB-UniPathway"/>
</dbReference>
<evidence type="ECO:0000313" key="4">
    <source>
        <dbReference type="EMBL" id="ODS01104.1"/>
    </source>
</evidence>
<sequence length="253" mass="26693">MNILILGGTTEARQLAGALAARDDLAVTLSLAGRTASPRAQGVQTRIGGFGGAEGLARHIRDENIGLLIDATHPYADTISANAFRAAGETGVRFLALRRAPWTKRPGDDWTEVGTIAEAAKALGAKPVRVFLAVGRKDIAPFETAPQHAYLVRSVDPIDPPLAVPNATYVTARGPFGEADDRALLERHRIEIVVSKNSGGEATYGKIAAARALGIPVVMVRRPLLPEAPSAETVEEALAWCDHALTVAAMRGV</sequence>
<dbReference type="Proteomes" id="UP000094501">
    <property type="component" value="Unassembled WGS sequence"/>
</dbReference>
<keyword evidence="2" id="KW-0169">Cobalamin biosynthesis</keyword>
<keyword evidence="5" id="KW-1185">Reference proteome</keyword>
<keyword evidence="3" id="KW-0560">Oxidoreductase</keyword>
<name>A0A1E3W5N8_9HYPH</name>
<dbReference type="InterPro" id="IPR003723">
    <property type="entry name" value="Precorrin-6x_reduct"/>
</dbReference>
<evidence type="ECO:0000256" key="3">
    <source>
        <dbReference type="ARBA" id="ARBA00023002"/>
    </source>
</evidence>
<dbReference type="EMBL" id="LPWG01000002">
    <property type="protein sequence ID" value="ODS01104.1"/>
    <property type="molecule type" value="Genomic_DNA"/>
</dbReference>
<evidence type="ECO:0000256" key="1">
    <source>
        <dbReference type="ARBA" id="ARBA00004953"/>
    </source>
</evidence>
<organism evidence="4 5">
    <name type="scientific">Methyloceanibacter methanicus</name>
    <dbReference type="NCBI Taxonomy" id="1774968"/>
    <lineage>
        <taxon>Bacteria</taxon>
        <taxon>Pseudomonadati</taxon>
        <taxon>Pseudomonadota</taxon>
        <taxon>Alphaproteobacteria</taxon>
        <taxon>Hyphomicrobiales</taxon>
        <taxon>Hyphomicrobiaceae</taxon>
        <taxon>Methyloceanibacter</taxon>
    </lineage>
</organism>
<comment type="caution">
    <text evidence="4">The sequence shown here is derived from an EMBL/GenBank/DDBJ whole genome shotgun (WGS) entry which is preliminary data.</text>
</comment>
<accession>A0A1E3W5N8</accession>
<dbReference type="UniPathway" id="UPA00148"/>
<dbReference type="GO" id="GO:0016994">
    <property type="term" value="F:precorrin-6A reductase activity"/>
    <property type="evidence" value="ECO:0007669"/>
    <property type="project" value="InterPro"/>
</dbReference>
<dbReference type="PROSITE" id="PS51014">
    <property type="entry name" value="COBK_CBIJ"/>
    <property type="match status" value="1"/>
</dbReference>
<gene>
    <name evidence="4" type="ORF">AUC68_12050</name>
</gene>
<dbReference type="NCBIfam" id="TIGR00715">
    <property type="entry name" value="precor6x_red"/>
    <property type="match status" value="1"/>
</dbReference>
<dbReference type="RefSeq" id="WP_069435949.1">
    <property type="nucleotide sequence ID" value="NZ_LPWG01000002.1"/>
</dbReference>
<dbReference type="PANTHER" id="PTHR36925">
    <property type="entry name" value="COBALT-PRECORRIN-6A REDUCTASE"/>
    <property type="match status" value="1"/>
</dbReference>
<protein>
    <submittedName>
        <fullName evidence="4">Cobalt-precorrin-6A reductase</fullName>
    </submittedName>
</protein>
<proteinExistence type="predicted"/>
<dbReference type="AlphaFoldDB" id="A0A1E3W5N8"/>
<evidence type="ECO:0000256" key="2">
    <source>
        <dbReference type="ARBA" id="ARBA00022573"/>
    </source>
</evidence>
<reference evidence="4 5" key="1">
    <citation type="journal article" date="2016" name="Environ. Microbiol.">
        <title>New Methyloceanibacter diversity from North Sea sediments includes methanotroph containing solely the soluble methane monooxygenase.</title>
        <authorList>
            <person name="Vekeman B."/>
            <person name="Kerckhof F.M."/>
            <person name="Cremers G."/>
            <person name="de Vos P."/>
            <person name="Vandamme P."/>
            <person name="Boon N."/>
            <person name="Op den Camp H.J."/>
            <person name="Heylen K."/>
        </authorList>
    </citation>
    <scope>NUCLEOTIDE SEQUENCE [LARGE SCALE GENOMIC DNA]</scope>
    <source>
        <strain evidence="4 5">R-67174</strain>
    </source>
</reference>
<comment type="pathway">
    <text evidence="1">Cofactor biosynthesis; adenosylcobalamin biosynthesis.</text>
</comment>
<dbReference type="NCBIfam" id="NF005968">
    <property type="entry name" value="PRK08057.1-2"/>
    <property type="match status" value="1"/>
</dbReference>
<dbReference type="STRING" id="1774968.AUC68_12050"/>
<dbReference type="OrthoDB" id="5183775at2"/>